<keyword evidence="1" id="KW-0804">Transcription</keyword>
<evidence type="ECO:0000256" key="1">
    <source>
        <dbReference type="PIRNR" id="PIRNR016897"/>
    </source>
</evidence>
<keyword evidence="1" id="KW-0319">Glycerol metabolism</keyword>
<comment type="function">
    <text evidence="1">Regulates expression of the glpD operon. In the presence of glycerol 3-phosphate (G3P) causes antitermination of transcription of glpD at the inverted repeat of the leader region to enhance its transcription. Binds and stabilizes glpD leader mRNA.</text>
</comment>
<evidence type="ECO:0000313" key="2">
    <source>
        <dbReference type="EMBL" id="MFD1426648.1"/>
    </source>
</evidence>
<gene>
    <name evidence="2" type="ORF">ACFQ4Y_06795</name>
</gene>
<dbReference type="PANTHER" id="PTHR35787">
    <property type="entry name" value="GLYCEROL UPTAKE OPERON ANTITERMINATOR REGULATORY PROTEIN"/>
    <property type="match status" value="1"/>
</dbReference>
<dbReference type="SUPFAM" id="SSF110391">
    <property type="entry name" value="GlpP-like"/>
    <property type="match status" value="1"/>
</dbReference>
<accession>A0ABW4C951</accession>
<dbReference type="Pfam" id="PF04309">
    <property type="entry name" value="G3P_antiterm"/>
    <property type="match status" value="1"/>
</dbReference>
<dbReference type="RefSeq" id="WP_380163934.1">
    <property type="nucleotide sequence ID" value="NZ_JBHTNU010000005.1"/>
</dbReference>
<keyword evidence="1" id="KW-0805">Transcription regulation</keyword>
<organism evidence="2 3">
    <name type="scientific">Kroppenstedtia sanguinis</name>
    <dbReference type="NCBI Taxonomy" id="1380684"/>
    <lineage>
        <taxon>Bacteria</taxon>
        <taxon>Bacillati</taxon>
        <taxon>Bacillota</taxon>
        <taxon>Bacilli</taxon>
        <taxon>Bacillales</taxon>
        <taxon>Thermoactinomycetaceae</taxon>
        <taxon>Kroppenstedtia</taxon>
    </lineage>
</organism>
<reference evidence="3" key="1">
    <citation type="journal article" date="2019" name="Int. J. Syst. Evol. Microbiol.">
        <title>The Global Catalogue of Microorganisms (GCM) 10K type strain sequencing project: providing services to taxonomists for standard genome sequencing and annotation.</title>
        <authorList>
            <consortium name="The Broad Institute Genomics Platform"/>
            <consortium name="The Broad Institute Genome Sequencing Center for Infectious Disease"/>
            <person name="Wu L."/>
            <person name="Ma J."/>
        </authorList>
    </citation>
    <scope>NUCLEOTIDE SEQUENCE [LARGE SCALE GENOMIC DNA]</scope>
    <source>
        <strain evidence="3">S1</strain>
    </source>
</reference>
<dbReference type="InterPro" id="IPR013785">
    <property type="entry name" value="Aldolase_TIM"/>
</dbReference>
<dbReference type="PANTHER" id="PTHR35787:SF1">
    <property type="entry name" value="GLYCEROL UPTAKE OPERON ANTITERMINATOR REGULATORY PROTEIN"/>
    <property type="match status" value="1"/>
</dbReference>
<keyword evidence="1" id="KW-0694">RNA-binding</keyword>
<dbReference type="Gene3D" id="3.20.20.70">
    <property type="entry name" value="Aldolase class I"/>
    <property type="match status" value="1"/>
</dbReference>
<dbReference type="PIRSF" id="PIRSF016897">
    <property type="entry name" value="GlpP"/>
    <property type="match status" value="1"/>
</dbReference>
<name>A0ABW4C951_9BACL</name>
<dbReference type="Proteomes" id="UP001597282">
    <property type="component" value="Unassembled WGS sequence"/>
</dbReference>
<sequence>MMGFQEGIRRHPVIAAVRNEEELKRLENSSPQICFFLFGDINTLPAMVNQVRGMGKQVYLHLDLTQGFSNDRASLKFIQREIQPDGVVSTRTHLVRNAKEEGLFVIQRLFITDTMSVETGKHLLKQSKADAVEVMPGIAPAWVYEELRRKRALPIVAGGLLRQPEDVIQALQNGANAVSVSGGDLWNLDIQMKSSF</sequence>
<dbReference type="EMBL" id="JBHTNU010000005">
    <property type="protein sequence ID" value="MFD1426648.1"/>
    <property type="molecule type" value="Genomic_DNA"/>
</dbReference>
<comment type="caution">
    <text evidence="2">The sequence shown here is derived from an EMBL/GenBank/DDBJ whole genome shotgun (WGS) entry which is preliminary data.</text>
</comment>
<keyword evidence="3" id="KW-1185">Reference proteome</keyword>
<dbReference type="InterPro" id="IPR006699">
    <property type="entry name" value="GlpP"/>
</dbReference>
<evidence type="ECO:0000313" key="3">
    <source>
        <dbReference type="Proteomes" id="UP001597282"/>
    </source>
</evidence>
<proteinExistence type="predicted"/>
<protein>
    <recommendedName>
        <fullName evidence="1">Glycerol uptake operon antiterminator regulatory protein</fullName>
    </recommendedName>
</protein>